<proteinExistence type="evidence at transcript level"/>
<gene>
    <name evidence="2" type="ORF">EWB00_001283</name>
</gene>
<reference evidence="1" key="1">
    <citation type="journal article" date="2009" name="Nature">
        <title>The Schistosoma japonicum genome reveals features of host-parasite interplay.</title>
        <authorList>
            <person name="Liu F."/>
            <person name="Zhou Y."/>
            <person name="Wang Z.Q."/>
            <person name="Lu G."/>
            <person name="Zheng H."/>
            <person name="Brindley P.J."/>
            <person name="McManus D.P."/>
            <person name="Blair D."/>
            <person name="Zhang Q.H."/>
            <person name="Zhong Y."/>
            <person name="Wang S."/>
            <person name="Han Z.G."/>
            <person name="Chen Z."/>
        </authorList>
    </citation>
    <scope>NUCLEOTIDE SEQUENCE</scope>
    <source>
        <strain evidence="1">Anhui</strain>
    </source>
</reference>
<dbReference type="EMBL" id="SKCS01000148">
    <property type="protein sequence ID" value="TNN15402.1"/>
    <property type="molecule type" value="Genomic_DNA"/>
</dbReference>
<dbReference type="STRING" id="6182.C1LG73"/>
<dbReference type="GO" id="GO:0005886">
    <property type="term" value="C:plasma membrane"/>
    <property type="evidence" value="ECO:0007669"/>
    <property type="project" value="TreeGrafter"/>
</dbReference>
<evidence type="ECO:0000313" key="2">
    <source>
        <dbReference type="EMBL" id="TNN15402.1"/>
    </source>
</evidence>
<organism evidence="1">
    <name type="scientific">Schistosoma japonicum</name>
    <name type="common">Blood fluke</name>
    <dbReference type="NCBI Taxonomy" id="6182"/>
    <lineage>
        <taxon>Eukaryota</taxon>
        <taxon>Metazoa</taxon>
        <taxon>Spiralia</taxon>
        <taxon>Lophotrochozoa</taxon>
        <taxon>Platyhelminthes</taxon>
        <taxon>Trematoda</taxon>
        <taxon>Digenea</taxon>
        <taxon>Strigeidida</taxon>
        <taxon>Schistosomatoidea</taxon>
        <taxon>Schistosomatidae</taxon>
        <taxon>Schistosoma</taxon>
    </lineage>
</organism>
<evidence type="ECO:0000313" key="3">
    <source>
        <dbReference type="Proteomes" id="UP000311919"/>
    </source>
</evidence>
<dbReference type="AlphaFoldDB" id="C1LG73"/>
<protein>
    <submittedName>
        <fullName evidence="1">Putative raw CG12437-PB, isoform B isoform 1</fullName>
    </submittedName>
</protein>
<reference evidence="2 3" key="3">
    <citation type="submission" date="2019-03" db="EMBL/GenBank/DDBJ databases">
        <title>An improved genome assembly of the fluke Schistosoma japonicum.</title>
        <authorList>
            <person name="Hu W."/>
            <person name="Luo F."/>
            <person name="Yin M."/>
            <person name="Mo X."/>
            <person name="Sun C."/>
            <person name="Wu Q."/>
            <person name="Zhu B."/>
            <person name="Xiang M."/>
            <person name="Wang J."/>
            <person name="Wang Y."/>
            <person name="Zhang T."/>
            <person name="Xu B."/>
            <person name="Zheng H."/>
            <person name="Feng Z."/>
        </authorList>
    </citation>
    <scope>NUCLEOTIDE SEQUENCE [LARGE SCALE GENOMIC DNA]</scope>
    <source>
        <strain evidence="2">HuSjv2</strain>
        <tissue evidence="2">Worms</tissue>
    </source>
</reference>
<sequence length="685" mass="77618">MLLTYLLQLSTTCSSSDVTEIFQILGLPLPTELQILVSRVQQNPVAQISYSDVMLYMACTLDTSISTSLEASFGHNRYDFFLGGACNPTTWRKDVAIPILDRLGLTYYNPQVDDWSPGLMEVEREAKSLSDILLFVFENWKTRGLVSLLEATYLASQRMPLILCISKTEESNLSVAGENITKLEYHFLEEAMGYFVRMVRRLNIPCFSEVETAINFAVHNSHLRFKLSENMTYKDKQLLNKILFVSNVLNGIIRRTPKSADSQAVYEQIRQGFKSLNVDLTTDRSFIDYWDKIHRFDLLSSLYAEHVMKQNSSSLLARFEMYLSTKLLSNCDKYKCFVCDQFVNSSSGTESCRNSVESPLNKQLFDSQLNLCFLGDSSHTSISSGAGAQSLSCRSSLLQKSNIHMCLKNIQPSKNALTDIYIAGILTGNKFSQSLMDNFILPKLTNANLSYYQAVQNDFHAPCDDNEILLQSYQDLENKQLETRHNCRVLLYVIDNTSFHLVTLMEAAYSMGCHLPVVLFIQLFNSPDETNINCCDIPHTKCEPNSLQEFIYDDCKMRQFFIDSFVNVNPKSSTNSSGVLSDFTGTNSSVSDEQLSVRSNSLEYGIITSLHHYTKHSTGNLLNNNRSITSQLHGNILMSLSQEAIKDYNRVRMYLIDLAQELNIPVVYDIEAAVNLCIFKLTELI</sequence>
<accession>C1LG73</accession>
<keyword evidence="3" id="KW-1185">Reference proteome</keyword>
<dbReference type="Gene3D" id="3.40.50.450">
    <property type="match status" value="1"/>
</dbReference>
<dbReference type="Pfam" id="PF15891">
    <property type="entry name" value="Nuc_deoxyri_tr2"/>
    <property type="match status" value="1"/>
</dbReference>
<dbReference type="OrthoDB" id="6493944at2759"/>
<dbReference type="Proteomes" id="UP000311919">
    <property type="component" value="Unassembled WGS sequence"/>
</dbReference>
<dbReference type="InterPro" id="IPR039470">
    <property type="entry name" value="Nuc_deoxyri_tr2"/>
</dbReference>
<dbReference type="PANTHER" id="PTHR36300:SF1">
    <property type="entry name" value="RAW, ISOFORM A"/>
    <property type="match status" value="1"/>
</dbReference>
<reference evidence="1" key="2">
    <citation type="submission" date="2009-03" db="EMBL/GenBank/DDBJ databases">
        <authorList>
            <person name="Gang L."/>
        </authorList>
    </citation>
    <scope>NUCLEOTIDE SEQUENCE</scope>
    <source>
        <strain evidence="1">Anhui</strain>
    </source>
</reference>
<evidence type="ECO:0000313" key="1">
    <source>
        <dbReference type="EMBL" id="CAX73701.1"/>
    </source>
</evidence>
<dbReference type="PANTHER" id="PTHR36300">
    <property type="entry name" value="RAW, ISOFORM A"/>
    <property type="match status" value="1"/>
</dbReference>
<name>C1LG73_SCHJA</name>
<dbReference type="EMBL" id="FN317972">
    <property type="protein sequence ID" value="CAX73701.1"/>
    <property type="molecule type" value="mRNA"/>
</dbReference>